<dbReference type="Gene3D" id="1.10.3720.10">
    <property type="entry name" value="MetI-like"/>
    <property type="match status" value="1"/>
</dbReference>
<dbReference type="PROSITE" id="PS50928">
    <property type="entry name" value="ABC_TM1"/>
    <property type="match status" value="1"/>
</dbReference>
<feature type="transmembrane region" description="Helical" evidence="9">
    <location>
        <begin position="21"/>
        <end position="46"/>
    </location>
</feature>
<keyword evidence="4" id="KW-0813">Transport</keyword>
<dbReference type="NCBIfam" id="TIGR00974">
    <property type="entry name" value="3a0107s02c"/>
    <property type="match status" value="1"/>
</dbReference>
<keyword evidence="7 9" id="KW-1133">Transmembrane helix</keyword>
<feature type="transmembrane region" description="Helical" evidence="9">
    <location>
        <begin position="143"/>
        <end position="161"/>
    </location>
</feature>
<name>A0ABS2F3T0_9ACTN</name>
<feature type="transmembrane region" description="Helical" evidence="9">
    <location>
        <begin position="193"/>
        <end position="214"/>
    </location>
</feature>
<evidence type="ECO:0000256" key="4">
    <source>
        <dbReference type="ARBA" id="ARBA00022448"/>
    </source>
</evidence>
<comment type="similarity">
    <text evidence="3 9">Belongs to the binding-protein-dependent transport system permease family. CysTW subfamily.</text>
</comment>
<dbReference type="Pfam" id="PF00528">
    <property type="entry name" value="BPD_transp_1"/>
    <property type="match status" value="1"/>
</dbReference>
<gene>
    <name evidence="11" type="primary">pstA</name>
    <name evidence="11" type="ORF">H9X80_08605</name>
</gene>
<dbReference type="CDD" id="cd06261">
    <property type="entry name" value="TM_PBP2"/>
    <property type="match status" value="1"/>
</dbReference>
<dbReference type="RefSeq" id="WP_204793927.1">
    <property type="nucleotide sequence ID" value="NZ_JACSNQ010000026.1"/>
</dbReference>
<feature type="transmembrane region" description="Helical" evidence="9">
    <location>
        <begin position="78"/>
        <end position="103"/>
    </location>
</feature>
<evidence type="ECO:0000256" key="2">
    <source>
        <dbReference type="ARBA" id="ARBA00004651"/>
    </source>
</evidence>
<reference evidence="11 12" key="1">
    <citation type="journal article" date="2021" name="Sci. Rep.">
        <title>The distribution of antibiotic resistance genes in chicken gut microbiota commensals.</title>
        <authorList>
            <person name="Juricova H."/>
            <person name="Matiasovicova J."/>
            <person name="Kubasova T."/>
            <person name="Cejkova D."/>
            <person name="Rychlik I."/>
        </authorList>
    </citation>
    <scope>NUCLEOTIDE SEQUENCE [LARGE SCALE GENOMIC DNA]</scope>
    <source>
        <strain evidence="11 12">An794</strain>
    </source>
</reference>
<evidence type="ECO:0000256" key="5">
    <source>
        <dbReference type="ARBA" id="ARBA00022475"/>
    </source>
</evidence>
<dbReference type="PANTHER" id="PTHR43470:SF4">
    <property type="entry name" value="ABC TRANSPORTER PERMEASE PROTEIN YQGI-RELATED"/>
    <property type="match status" value="1"/>
</dbReference>
<protein>
    <recommendedName>
        <fullName evidence="9">Phosphate transport system permease protein PstA</fullName>
    </recommendedName>
</protein>
<feature type="domain" description="ABC transmembrane type-1" evidence="10">
    <location>
        <begin position="74"/>
        <end position="292"/>
    </location>
</feature>
<keyword evidence="6 9" id="KW-0812">Transmembrane</keyword>
<dbReference type="InterPro" id="IPR005672">
    <property type="entry name" value="Phosphate_PstA"/>
</dbReference>
<evidence type="ECO:0000313" key="11">
    <source>
        <dbReference type="EMBL" id="MBM6775595.1"/>
    </source>
</evidence>
<keyword evidence="12" id="KW-1185">Reference proteome</keyword>
<comment type="subcellular location">
    <subcellularLocation>
        <location evidence="2 9">Cell membrane</location>
        <topology evidence="2 9">Multi-pass membrane protein</topology>
    </subcellularLocation>
</comment>
<dbReference type="SUPFAM" id="SSF161098">
    <property type="entry name" value="MetI-like"/>
    <property type="match status" value="1"/>
</dbReference>
<evidence type="ECO:0000259" key="10">
    <source>
        <dbReference type="PROSITE" id="PS50928"/>
    </source>
</evidence>
<evidence type="ECO:0000256" key="6">
    <source>
        <dbReference type="ARBA" id="ARBA00022692"/>
    </source>
</evidence>
<feature type="transmembrane region" description="Helical" evidence="9">
    <location>
        <begin position="115"/>
        <end position="137"/>
    </location>
</feature>
<comment type="function">
    <text evidence="1">Part of the binding-protein-dependent transport system for phosphate; probably responsible for the translocation of the substrate across the membrane.</text>
</comment>
<evidence type="ECO:0000256" key="9">
    <source>
        <dbReference type="RuleBase" id="RU363043"/>
    </source>
</evidence>
<dbReference type="InterPro" id="IPR000515">
    <property type="entry name" value="MetI-like"/>
</dbReference>
<evidence type="ECO:0000313" key="12">
    <source>
        <dbReference type="Proteomes" id="UP000712527"/>
    </source>
</evidence>
<organism evidence="11 12">
    <name type="scientific">Olsenella profusa</name>
    <dbReference type="NCBI Taxonomy" id="138595"/>
    <lineage>
        <taxon>Bacteria</taxon>
        <taxon>Bacillati</taxon>
        <taxon>Actinomycetota</taxon>
        <taxon>Coriobacteriia</taxon>
        <taxon>Coriobacteriales</taxon>
        <taxon>Atopobiaceae</taxon>
        <taxon>Olsenella</taxon>
    </lineage>
</organism>
<dbReference type="PANTHER" id="PTHR43470">
    <property type="entry name" value="PHOSPHATE TRANSPORT SYSTEM PERMEASE PROTEIN PSTA-RELATED"/>
    <property type="match status" value="1"/>
</dbReference>
<dbReference type="Proteomes" id="UP000712527">
    <property type="component" value="Unassembled WGS sequence"/>
</dbReference>
<feature type="transmembrane region" description="Helical" evidence="9">
    <location>
        <begin position="273"/>
        <end position="292"/>
    </location>
</feature>
<accession>A0ABS2F3T0</accession>
<comment type="caution">
    <text evidence="11">The sequence shown here is derived from an EMBL/GenBank/DDBJ whole genome shotgun (WGS) entry which is preliminary data.</text>
</comment>
<keyword evidence="5 9" id="KW-1003">Cell membrane</keyword>
<proteinExistence type="inferred from homology"/>
<dbReference type="EMBL" id="JACSNQ010000026">
    <property type="protein sequence ID" value="MBM6775595.1"/>
    <property type="molecule type" value="Genomic_DNA"/>
</dbReference>
<keyword evidence="8 9" id="KW-0472">Membrane</keyword>
<evidence type="ECO:0000256" key="7">
    <source>
        <dbReference type="ARBA" id="ARBA00022989"/>
    </source>
</evidence>
<evidence type="ECO:0000256" key="1">
    <source>
        <dbReference type="ARBA" id="ARBA00003510"/>
    </source>
</evidence>
<evidence type="ECO:0000256" key="8">
    <source>
        <dbReference type="ARBA" id="ARBA00023136"/>
    </source>
</evidence>
<dbReference type="InterPro" id="IPR035906">
    <property type="entry name" value="MetI-like_sf"/>
</dbReference>
<evidence type="ECO:0000256" key="3">
    <source>
        <dbReference type="ARBA" id="ARBA00007069"/>
    </source>
</evidence>
<sequence length="306" mass="32930">MASQERSLDAHVKRINSQDKIATGILTVIVGLVMLLVVAIIAYIIVRGGGRAITPGFLTNPYNDDVLPGIVYQLWDSFYLLIVTLVISVPISLGAAIFLVEYAPDNWITSAAKTAIETLSSLPSIVVGMFGSLFFVVTLGWKISILAGACALTMFNIPILVRTIQQALEDVPRSQRDAALAMGLTRWETTLNVLLPAAMPAIVTGIVLSAGRVFGEAAALIFTSGSAPARLNFANPFNFASPTCPFNIFRPACSLAVYIWRLTSEPTDGSVEIVWGTATVLLVCVLLFNLLARLLGKFLSRRLTAE</sequence>